<dbReference type="EMBL" id="JARBHA010000013">
    <property type="protein sequence ID" value="KAJ9685401.1"/>
    <property type="molecule type" value="Genomic_DNA"/>
</dbReference>
<dbReference type="GO" id="GO:0015297">
    <property type="term" value="F:antiporter activity"/>
    <property type="evidence" value="ECO:0007669"/>
    <property type="project" value="InterPro"/>
</dbReference>
<keyword evidence="13" id="KW-1185">Reference proteome</keyword>
<evidence type="ECO:0000256" key="10">
    <source>
        <dbReference type="SAM" id="Phobius"/>
    </source>
</evidence>
<sequence length="155" mass="16658">MGILVPRECPLASALVEKVEVLVSGLLLPLFFVSNGLKTDVFTMRGLQSWSLLVLVIFTTSLGKIAGTMAVSLCCRMPVREALALRFLMNSKGLVELIVLNIDKREENSAKDPVQAVASDQHGKSGSCGDAAAYFLEIQEAREGPAKAATHVLEN</sequence>
<evidence type="ECO:0000313" key="13">
    <source>
        <dbReference type="Proteomes" id="UP001168098"/>
    </source>
</evidence>
<accession>A0AA38ZAG6</accession>
<dbReference type="Proteomes" id="UP001168098">
    <property type="component" value="Unassembled WGS sequence"/>
</dbReference>
<evidence type="ECO:0000256" key="5">
    <source>
        <dbReference type="ARBA" id="ARBA00022958"/>
    </source>
</evidence>
<dbReference type="InterPro" id="IPR038770">
    <property type="entry name" value="Na+/solute_symporter_sf"/>
</dbReference>
<dbReference type="GO" id="GO:0012505">
    <property type="term" value="C:endomembrane system"/>
    <property type="evidence" value="ECO:0007669"/>
    <property type="project" value="TreeGrafter"/>
</dbReference>
<comment type="subcellular location">
    <subcellularLocation>
        <location evidence="1">Membrane</location>
        <topology evidence="1">Multi-pass membrane protein</topology>
    </subcellularLocation>
</comment>
<keyword evidence="6 10" id="KW-1133">Transmembrane helix</keyword>
<evidence type="ECO:0000256" key="2">
    <source>
        <dbReference type="ARBA" id="ARBA00022448"/>
    </source>
</evidence>
<dbReference type="InterPro" id="IPR006153">
    <property type="entry name" value="Cation/H_exchanger_TM"/>
</dbReference>
<evidence type="ECO:0000256" key="9">
    <source>
        <dbReference type="ARBA" id="ARBA00038341"/>
    </source>
</evidence>
<keyword evidence="8 10" id="KW-0472">Membrane</keyword>
<keyword evidence="2" id="KW-0813">Transport</keyword>
<keyword evidence="4 10" id="KW-0812">Transmembrane</keyword>
<reference evidence="12 13" key="1">
    <citation type="journal article" date="2023" name="BMC Biotechnol.">
        <title>Vitis rotundifolia cv Carlos genome sequencing.</title>
        <authorList>
            <person name="Huff M."/>
            <person name="Hulse-Kemp A."/>
            <person name="Scheffler B."/>
            <person name="Youngblood R."/>
            <person name="Simpson S."/>
            <person name="Babiker E."/>
            <person name="Staton M."/>
        </authorList>
    </citation>
    <scope>NUCLEOTIDE SEQUENCE [LARGE SCALE GENOMIC DNA]</scope>
    <source>
        <tissue evidence="12">Leaf</tissue>
    </source>
</reference>
<evidence type="ECO:0000256" key="1">
    <source>
        <dbReference type="ARBA" id="ARBA00004141"/>
    </source>
</evidence>
<comment type="caution">
    <text evidence="12">The sequence shown here is derived from an EMBL/GenBank/DDBJ whole genome shotgun (WGS) entry which is preliminary data.</text>
</comment>
<dbReference type="AlphaFoldDB" id="A0AA38ZAG6"/>
<dbReference type="GO" id="GO:0016020">
    <property type="term" value="C:membrane"/>
    <property type="evidence" value="ECO:0007669"/>
    <property type="project" value="UniProtKB-SubCell"/>
</dbReference>
<evidence type="ECO:0000259" key="11">
    <source>
        <dbReference type="Pfam" id="PF00999"/>
    </source>
</evidence>
<evidence type="ECO:0000313" key="12">
    <source>
        <dbReference type="EMBL" id="KAJ9685401.1"/>
    </source>
</evidence>
<dbReference type="Gene3D" id="1.20.1530.20">
    <property type="match status" value="1"/>
</dbReference>
<name>A0AA38ZAG6_VITRO</name>
<dbReference type="PANTHER" id="PTHR32468">
    <property type="entry name" value="CATION/H + ANTIPORTER"/>
    <property type="match status" value="1"/>
</dbReference>
<keyword evidence="7" id="KW-0406">Ion transport</keyword>
<protein>
    <recommendedName>
        <fullName evidence="11">Cation/H+ exchanger transmembrane domain-containing protein</fullName>
    </recommendedName>
</protein>
<feature type="transmembrane region" description="Helical" evidence="10">
    <location>
        <begin position="12"/>
        <end position="32"/>
    </location>
</feature>
<keyword evidence="3" id="KW-0633">Potassium transport</keyword>
<comment type="similarity">
    <text evidence="9">Belongs to the monovalent cation:proton antiporter 2 (CPA2) transporter (TC 2.A.37) family. CHX (TC 2.A.37.4) subfamily.</text>
</comment>
<dbReference type="GO" id="GO:0006813">
    <property type="term" value="P:potassium ion transport"/>
    <property type="evidence" value="ECO:0007669"/>
    <property type="project" value="UniProtKB-KW"/>
</dbReference>
<evidence type="ECO:0000256" key="6">
    <source>
        <dbReference type="ARBA" id="ARBA00022989"/>
    </source>
</evidence>
<organism evidence="12 13">
    <name type="scientific">Vitis rotundifolia</name>
    <name type="common">Muscadine grape</name>
    <dbReference type="NCBI Taxonomy" id="103349"/>
    <lineage>
        <taxon>Eukaryota</taxon>
        <taxon>Viridiplantae</taxon>
        <taxon>Streptophyta</taxon>
        <taxon>Embryophyta</taxon>
        <taxon>Tracheophyta</taxon>
        <taxon>Spermatophyta</taxon>
        <taxon>Magnoliopsida</taxon>
        <taxon>eudicotyledons</taxon>
        <taxon>Gunneridae</taxon>
        <taxon>Pentapetalae</taxon>
        <taxon>rosids</taxon>
        <taxon>Vitales</taxon>
        <taxon>Vitaceae</taxon>
        <taxon>Viteae</taxon>
        <taxon>Vitis</taxon>
    </lineage>
</organism>
<gene>
    <name evidence="12" type="ORF">PVL29_017439</name>
</gene>
<dbReference type="PANTHER" id="PTHR32468:SF144">
    <property type="entry name" value="CATION_H(+) ANTIPORTER 17"/>
    <property type="match status" value="1"/>
</dbReference>
<dbReference type="GO" id="GO:1902600">
    <property type="term" value="P:proton transmembrane transport"/>
    <property type="evidence" value="ECO:0007669"/>
    <property type="project" value="InterPro"/>
</dbReference>
<evidence type="ECO:0000256" key="8">
    <source>
        <dbReference type="ARBA" id="ARBA00023136"/>
    </source>
</evidence>
<proteinExistence type="inferred from homology"/>
<feature type="domain" description="Cation/H+ exchanger transmembrane" evidence="11">
    <location>
        <begin position="1"/>
        <end position="106"/>
    </location>
</feature>
<dbReference type="GO" id="GO:0006885">
    <property type="term" value="P:regulation of pH"/>
    <property type="evidence" value="ECO:0007669"/>
    <property type="project" value="TreeGrafter"/>
</dbReference>
<keyword evidence="5" id="KW-0630">Potassium</keyword>
<dbReference type="Pfam" id="PF00999">
    <property type="entry name" value="Na_H_Exchanger"/>
    <property type="match status" value="1"/>
</dbReference>
<dbReference type="InterPro" id="IPR050794">
    <property type="entry name" value="CPA2_transporter"/>
</dbReference>
<evidence type="ECO:0000256" key="7">
    <source>
        <dbReference type="ARBA" id="ARBA00023065"/>
    </source>
</evidence>
<evidence type="ECO:0000256" key="3">
    <source>
        <dbReference type="ARBA" id="ARBA00022538"/>
    </source>
</evidence>
<feature type="transmembrane region" description="Helical" evidence="10">
    <location>
        <begin position="52"/>
        <end position="75"/>
    </location>
</feature>
<evidence type="ECO:0000256" key="4">
    <source>
        <dbReference type="ARBA" id="ARBA00022692"/>
    </source>
</evidence>